<dbReference type="InterPro" id="IPR030392">
    <property type="entry name" value="S74_ICA"/>
</dbReference>
<name>A0A228HHB1_9BURK</name>
<evidence type="ECO:0000313" key="2">
    <source>
        <dbReference type="EMBL" id="OXI29600.1"/>
    </source>
</evidence>
<dbReference type="SUPFAM" id="SSF51161">
    <property type="entry name" value="Trimeric LpxA-like enzymes"/>
    <property type="match status" value="1"/>
</dbReference>
<evidence type="ECO:0000259" key="1">
    <source>
        <dbReference type="PROSITE" id="PS51688"/>
    </source>
</evidence>
<reference evidence="2 3" key="2">
    <citation type="submission" date="2017-08" db="EMBL/GenBank/DDBJ databases">
        <title>WGS of novel Burkholderia cepaca complex species.</title>
        <authorList>
            <person name="Lipuma J."/>
            <person name="Spilker T."/>
        </authorList>
    </citation>
    <scope>NUCLEOTIDE SEQUENCE [LARGE SCALE GENOMIC DNA]</scope>
    <source>
        <strain evidence="2 3">AU17325</strain>
    </source>
</reference>
<dbReference type="Proteomes" id="UP000214600">
    <property type="component" value="Unassembled WGS sequence"/>
</dbReference>
<sequence length="467" mass="49792">MPQLQKINLGTPPAGVDGDTVRSALAKVNANTDVLTACVALGYAILADSTTLEPGQVGAHFGVNCADLGKVIKLPLASSVSINACVHIFNVAQPVTVGMQGNNGTQVTVLNRGDWVKYISDGVTYWHVAARGRMLWDETVGGSLTVGGGVTVNLDATVKGNLRVGGNAEINNDVTVNKSLTISGRLFVPEGTDKAPGIAFLNDGAPDTGFFHISDGTFGVTCNTQEIVRYGPGFATYKVRPTFGGRVPWDTGNFDPGKYAQLSGAEFAGGVSIKSDSGAHFKGTSTALTGTSNGAVNDGTMFNSVHGPLDRQAFFTFREYYNQSANALIAVRAGTDWRNFHFRMDGNGYCQGNWVNGSDERVKSNIEPIEDALSKMRSIRGCTWDRLDGVSCGIGFIAQEVQKVFPEHVRVAEPTRTLDDGTTIKDFLSIDTGGIAAALHHQAILELMDEMESMRSRIKELESKVSA</sequence>
<protein>
    <recommendedName>
        <fullName evidence="1">Peptidase S74 domain-containing protein</fullName>
    </recommendedName>
</protein>
<organism evidence="2 3">
    <name type="scientific">Burkholderia aenigmatica</name>
    <dbReference type="NCBI Taxonomy" id="2015348"/>
    <lineage>
        <taxon>Bacteria</taxon>
        <taxon>Pseudomonadati</taxon>
        <taxon>Pseudomonadota</taxon>
        <taxon>Betaproteobacteria</taxon>
        <taxon>Burkholderiales</taxon>
        <taxon>Burkholderiaceae</taxon>
        <taxon>Burkholderia</taxon>
        <taxon>Burkholderia cepacia complex</taxon>
    </lineage>
</organism>
<dbReference type="EMBL" id="NKFA01000053">
    <property type="protein sequence ID" value="OXI29600.1"/>
    <property type="molecule type" value="Genomic_DNA"/>
</dbReference>
<dbReference type="PROSITE" id="PS51688">
    <property type="entry name" value="ICA"/>
    <property type="match status" value="1"/>
</dbReference>
<dbReference type="Pfam" id="PF13884">
    <property type="entry name" value="Peptidase_S74"/>
    <property type="match status" value="1"/>
</dbReference>
<evidence type="ECO:0000313" key="3">
    <source>
        <dbReference type="Proteomes" id="UP000214600"/>
    </source>
</evidence>
<dbReference type="RefSeq" id="WP_089454817.1">
    <property type="nucleotide sequence ID" value="NZ_NKFA01000053.1"/>
</dbReference>
<gene>
    <name evidence="2" type="ORF">CFB84_43615</name>
</gene>
<proteinExistence type="predicted"/>
<accession>A0A228HHB1</accession>
<dbReference type="OrthoDB" id="9036137at2"/>
<comment type="caution">
    <text evidence="2">The sequence shown here is derived from an EMBL/GenBank/DDBJ whole genome shotgun (WGS) entry which is preliminary data.</text>
</comment>
<dbReference type="AlphaFoldDB" id="A0A228HHB1"/>
<reference evidence="3" key="1">
    <citation type="submission" date="2017-06" db="EMBL/GenBank/DDBJ databases">
        <authorList>
            <person name="LiPuma J."/>
            <person name="Spilker T."/>
        </authorList>
    </citation>
    <scope>NUCLEOTIDE SEQUENCE [LARGE SCALE GENOMIC DNA]</scope>
    <source>
        <strain evidence="3">AU17325</strain>
    </source>
</reference>
<feature type="domain" description="Peptidase S74" evidence="1">
    <location>
        <begin position="358"/>
        <end position="465"/>
    </location>
</feature>
<dbReference type="InterPro" id="IPR011004">
    <property type="entry name" value="Trimer_LpxA-like_sf"/>
</dbReference>